<protein>
    <submittedName>
        <fullName evidence="3">Isoxanthopterin deaminase</fullName>
        <ecNumber evidence="3">3.5.4.11</ecNumber>
    </submittedName>
</protein>
<evidence type="ECO:0000259" key="2">
    <source>
        <dbReference type="Pfam" id="PF01979"/>
    </source>
</evidence>
<gene>
    <name evidence="3" type="ORF">LMG31841_04232</name>
</gene>
<sequence>MVQRTLIRNASVISVDLAIGNVDNCDVLIEDTKIRAVGRGLDAGGAETVDGTGTIVMPGMVDTHRHIWQTTLRNIAADWTLDQYFAGVRGQLGEHFRAEDIYIANLAGAYEALNGGVTTVLDWSHNMNTPGHTDAAVEALKASRGRFVMCYGNSNEEWLPVSNLPTSQDVRRVKLQHFSSSDDLVQLGMALRGPQYATEAVTRDDWALARELDALISVHVGDGAWGKGRPVAWLAENGLLGEDVICSHCNSLADDEFQLMADSGCSASMTPEIELQMGHGWPVTGRLLKVGMRPTLGIDIATCNSGHLFQVMRTVLLVERAWAHDRADRGGYSVERLPVDTQDAIEFATINGAKALRLDSRIGSLTPGKDADIVMIRADNLEMAPLNNPVGAVVLAGHPGLVDTVWVAGRVVKRGGRLTGIDERKVLGELNRSRDYVLSKAGVKPGERFIPAPYQAR</sequence>
<dbReference type="NCBIfam" id="NF006056">
    <property type="entry name" value="PRK08204.1"/>
    <property type="match status" value="1"/>
</dbReference>
<proteinExistence type="inferred from homology"/>
<reference evidence="3" key="1">
    <citation type="submission" date="2021-04" db="EMBL/GenBank/DDBJ databases">
        <authorList>
            <person name="Vanwijnsberghe S."/>
        </authorList>
    </citation>
    <scope>NUCLEOTIDE SEQUENCE</scope>
    <source>
        <strain evidence="3">LMG 31841</strain>
    </source>
</reference>
<dbReference type="SUPFAM" id="SSF51338">
    <property type="entry name" value="Composite domain of metallo-dependent hydrolases"/>
    <property type="match status" value="1"/>
</dbReference>
<dbReference type="InterPro" id="IPR006680">
    <property type="entry name" value="Amidohydro-rel"/>
</dbReference>
<dbReference type="SUPFAM" id="SSF51556">
    <property type="entry name" value="Metallo-dependent hydrolases"/>
    <property type="match status" value="1"/>
</dbReference>
<dbReference type="Proteomes" id="UP000789704">
    <property type="component" value="Unassembled WGS sequence"/>
</dbReference>
<dbReference type="PANTHER" id="PTHR43794">
    <property type="entry name" value="AMINOHYDROLASE SSNA-RELATED"/>
    <property type="match status" value="1"/>
</dbReference>
<dbReference type="Gene3D" id="2.30.40.10">
    <property type="entry name" value="Urease, subunit C, domain 1"/>
    <property type="match status" value="1"/>
</dbReference>
<keyword evidence="3" id="KW-0378">Hydrolase</keyword>
<dbReference type="Gene3D" id="3.20.20.140">
    <property type="entry name" value="Metal-dependent hydrolases"/>
    <property type="match status" value="1"/>
</dbReference>
<dbReference type="RefSeq" id="WP_228938105.1">
    <property type="nucleotide sequence ID" value="NZ_CAJQYX010000005.1"/>
</dbReference>
<keyword evidence="4" id="KW-1185">Reference proteome</keyword>
<dbReference type="EC" id="3.5.4.11" evidence="3"/>
<dbReference type="InterPro" id="IPR050287">
    <property type="entry name" value="MTA/SAH_deaminase"/>
</dbReference>
<evidence type="ECO:0000256" key="1">
    <source>
        <dbReference type="ARBA" id="ARBA00006745"/>
    </source>
</evidence>
<accession>A0A9N8RYL2</accession>
<name>A0A9N8RYL2_9BURK</name>
<dbReference type="Pfam" id="PF01979">
    <property type="entry name" value="Amidohydro_1"/>
    <property type="match status" value="1"/>
</dbReference>
<dbReference type="GO" id="GO:0050228">
    <property type="term" value="F:pterin deaminase activity"/>
    <property type="evidence" value="ECO:0007669"/>
    <property type="project" value="UniProtKB-EC"/>
</dbReference>
<dbReference type="AlphaFoldDB" id="A0A9N8RYL2"/>
<dbReference type="PANTHER" id="PTHR43794:SF5">
    <property type="entry name" value="CHLOROHYDROLASE FAMILY PROTEIN"/>
    <property type="match status" value="1"/>
</dbReference>
<comment type="similarity">
    <text evidence="1">Belongs to the metallo-dependent hydrolases superfamily. ATZ/TRZ family.</text>
</comment>
<dbReference type="EMBL" id="CAJQZC010000008">
    <property type="protein sequence ID" value="CAG4913045.1"/>
    <property type="molecule type" value="Genomic_DNA"/>
</dbReference>
<evidence type="ECO:0000313" key="3">
    <source>
        <dbReference type="EMBL" id="CAG4913045.1"/>
    </source>
</evidence>
<organism evidence="3 4">
    <name type="scientific">Paraburkholderia saeva</name>
    <dbReference type="NCBI Taxonomy" id="2777537"/>
    <lineage>
        <taxon>Bacteria</taxon>
        <taxon>Pseudomonadati</taxon>
        <taxon>Pseudomonadota</taxon>
        <taxon>Betaproteobacteria</taxon>
        <taxon>Burkholderiales</taxon>
        <taxon>Burkholderiaceae</taxon>
        <taxon>Paraburkholderia</taxon>
    </lineage>
</organism>
<dbReference type="InterPro" id="IPR032466">
    <property type="entry name" value="Metal_Hydrolase"/>
</dbReference>
<dbReference type="InterPro" id="IPR011059">
    <property type="entry name" value="Metal-dep_hydrolase_composite"/>
</dbReference>
<feature type="domain" description="Amidohydrolase-related" evidence="2">
    <location>
        <begin position="55"/>
        <end position="412"/>
    </location>
</feature>
<comment type="caution">
    <text evidence="3">The sequence shown here is derived from an EMBL/GenBank/DDBJ whole genome shotgun (WGS) entry which is preliminary data.</text>
</comment>
<evidence type="ECO:0000313" key="4">
    <source>
        <dbReference type="Proteomes" id="UP000789704"/>
    </source>
</evidence>